<gene>
    <name evidence="2" type="ORF">FB459_3297</name>
</gene>
<dbReference type="AlphaFoldDB" id="A0A542EKF2"/>
<dbReference type="EMBL" id="VFMO01000001">
    <property type="protein sequence ID" value="TQJ15734.1"/>
    <property type="molecule type" value="Genomic_DNA"/>
</dbReference>
<evidence type="ECO:0000313" key="3">
    <source>
        <dbReference type="Proteomes" id="UP000320806"/>
    </source>
</evidence>
<feature type="compositionally biased region" description="Polar residues" evidence="1">
    <location>
        <begin position="1"/>
        <end position="14"/>
    </location>
</feature>
<feature type="compositionally biased region" description="Basic and acidic residues" evidence="1">
    <location>
        <begin position="38"/>
        <end position="51"/>
    </location>
</feature>
<dbReference type="Proteomes" id="UP000320806">
    <property type="component" value="Unassembled WGS sequence"/>
</dbReference>
<evidence type="ECO:0000256" key="1">
    <source>
        <dbReference type="SAM" id="MobiDB-lite"/>
    </source>
</evidence>
<protein>
    <submittedName>
        <fullName evidence="2">Uncharacterized protein</fullName>
    </submittedName>
</protein>
<reference evidence="2 3" key="1">
    <citation type="submission" date="2019-06" db="EMBL/GenBank/DDBJ databases">
        <title>Sequencing the genomes of 1000 actinobacteria strains.</title>
        <authorList>
            <person name="Klenk H.-P."/>
        </authorList>
    </citation>
    <scope>NUCLEOTIDE SEQUENCE [LARGE SCALE GENOMIC DNA]</scope>
    <source>
        <strain evidence="2 3">DSM 19828</strain>
    </source>
</reference>
<organism evidence="2 3">
    <name type="scientific">Yimella lutea</name>
    <dbReference type="NCBI Taxonomy" id="587872"/>
    <lineage>
        <taxon>Bacteria</taxon>
        <taxon>Bacillati</taxon>
        <taxon>Actinomycetota</taxon>
        <taxon>Actinomycetes</taxon>
        <taxon>Micrococcales</taxon>
        <taxon>Dermacoccaceae</taxon>
        <taxon>Yimella</taxon>
    </lineage>
</organism>
<sequence>MVSSDNDGQISETSMAVPDAGADQTPGTEEGTPSAADSGHEPHEGPRDYGTTDRTASGEETDQASSNNE</sequence>
<accession>A0A542EKF2</accession>
<name>A0A542EKF2_9MICO</name>
<comment type="caution">
    <text evidence="2">The sequence shown here is derived from an EMBL/GenBank/DDBJ whole genome shotgun (WGS) entry which is preliminary data.</text>
</comment>
<evidence type="ECO:0000313" key="2">
    <source>
        <dbReference type="EMBL" id="TQJ15734.1"/>
    </source>
</evidence>
<feature type="region of interest" description="Disordered" evidence="1">
    <location>
        <begin position="1"/>
        <end position="69"/>
    </location>
</feature>
<proteinExistence type="predicted"/>
<keyword evidence="3" id="KW-1185">Reference proteome</keyword>